<evidence type="ECO:0000313" key="3">
    <source>
        <dbReference type="Proteomes" id="UP001597145"/>
    </source>
</evidence>
<name>A0ABW4FN17_9PSEU</name>
<gene>
    <name evidence="2" type="ORF">ACFSCY_20635</name>
</gene>
<dbReference type="EMBL" id="JBHUCP010000016">
    <property type="protein sequence ID" value="MFD1531844.1"/>
    <property type="molecule type" value="Genomic_DNA"/>
</dbReference>
<feature type="compositionally biased region" description="Basic and acidic residues" evidence="1">
    <location>
        <begin position="49"/>
        <end position="67"/>
    </location>
</feature>
<proteinExistence type="predicted"/>
<accession>A0ABW4FN17</accession>
<dbReference type="Proteomes" id="UP001597145">
    <property type="component" value="Unassembled WGS sequence"/>
</dbReference>
<feature type="region of interest" description="Disordered" evidence="1">
    <location>
        <begin position="13"/>
        <end position="67"/>
    </location>
</feature>
<evidence type="ECO:0000256" key="1">
    <source>
        <dbReference type="SAM" id="MobiDB-lite"/>
    </source>
</evidence>
<protein>
    <submittedName>
        <fullName evidence="2">Uncharacterized protein</fullName>
    </submittedName>
</protein>
<comment type="caution">
    <text evidence="2">The sequence shown here is derived from an EMBL/GenBank/DDBJ whole genome shotgun (WGS) entry which is preliminary data.</text>
</comment>
<sequence length="67" mass="7211">MFVTSFASGIFGGERSQAGVERASRRRQKAHPGSSGAGIGISPHRYLMRHRDGRMADHAVGDDNGSR</sequence>
<dbReference type="RefSeq" id="WP_343974246.1">
    <property type="nucleotide sequence ID" value="NZ_BAAAJG010000007.1"/>
</dbReference>
<keyword evidence="3" id="KW-1185">Reference proteome</keyword>
<reference evidence="3" key="1">
    <citation type="journal article" date="2019" name="Int. J. Syst. Evol. Microbiol.">
        <title>The Global Catalogue of Microorganisms (GCM) 10K type strain sequencing project: providing services to taxonomists for standard genome sequencing and annotation.</title>
        <authorList>
            <consortium name="The Broad Institute Genomics Platform"/>
            <consortium name="The Broad Institute Genome Sequencing Center for Infectious Disease"/>
            <person name="Wu L."/>
            <person name="Ma J."/>
        </authorList>
    </citation>
    <scope>NUCLEOTIDE SEQUENCE [LARGE SCALE GENOMIC DNA]</scope>
    <source>
        <strain evidence="3">JCM 12165</strain>
    </source>
</reference>
<organism evidence="2 3">
    <name type="scientific">Pseudonocardia aurantiaca</name>
    <dbReference type="NCBI Taxonomy" id="75290"/>
    <lineage>
        <taxon>Bacteria</taxon>
        <taxon>Bacillati</taxon>
        <taxon>Actinomycetota</taxon>
        <taxon>Actinomycetes</taxon>
        <taxon>Pseudonocardiales</taxon>
        <taxon>Pseudonocardiaceae</taxon>
        <taxon>Pseudonocardia</taxon>
    </lineage>
</organism>
<evidence type="ECO:0000313" key="2">
    <source>
        <dbReference type="EMBL" id="MFD1531844.1"/>
    </source>
</evidence>